<protein>
    <submittedName>
        <fullName evidence="2">Uncharacterized protein</fullName>
    </submittedName>
</protein>
<feature type="region of interest" description="Disordered" evidence="1">
    <location>
        <begin position="60"/>
        <end position="100"/>
    </location>
</feature>
<accession>A0AAN9TWL7</accession>
<reference evidence="2 4" key="1">
    <citation type="journal article" date="2023" name="PLoS ONE">
        <title>Cytospora paraplurivora sp. nov. isolated from orchards with fruit tree decline syndrome in Ontario, Canada.</title>
        <authorList>
            <person name="Ilyukhin E."/>
            <person name="Nguyen H.D.T."/>
            <person name="Castle A.J."/>
            <person name="Ellouze W."/>
        </authorList>
    </citation>
    <scope>NUCLEOTIDE SEQUENCE [LARGE SCALE GENOMIC DNA]</scope>
    <source>
        <strain evidence="2 4">FDS-564</strain>
    </source>
</reference>
<evidence type="ECO:0000313" key="2">
    <source>
        <dbReference type="EMBL" id="KAK7728225.1"/>
    </source>
</evidence>
<dbReference type="Proteomes" id="UP001320245">
    <property type="component" value="Unassembled WGS sequence"/>
</dbReference>
<evidence type="ECO:0000313" key="3">
    <source>
        <dbReference type="EMBL" id="KAK7734923.1"/>
    </source>
</evidence>
<evidence type="ECO:0000313" key="4">
    <source>
        <dbReference type="Proteomes" id="UP001320245"/>
    </source>
</evidence>
<dbReference type="EMBL" id="JAJSPL020000100">
    <property type="protein sequence ID" value="KAK7728225.1"/>
    <property type="molecule type" value="Genomic_DNA"/>
</dbReference>
<dbReference type="AlphaFoldDB" id="A0AAN9TWL7"/>
<dbReference type="EMBL" id="JAJSPL020000041">
    <property type="protein sequence ID" value="KAK7734923.1"/>
    <property type="molecule type" value="Genomic_DNA"/>
</dbReference>
<proteinExistence type="predicted"/>
<feature type="compositionally biased region" description="Polar residues" evidence="1">
    <location>
        <begin position="382"/>
        <end position="394"/>
    </location>
</feature>
<feature type="compositionally biased region" description="Polar residues" evidence="1">
    <location>
        <begin position="116"/>
        <end position="127"/>
    </location>
</feature>
<keyword evidence="4" id="KW-1185">Reference proteome</keyword>
<feature type="compositionally biased region" description="Basic residues" evidence="1">
    <location>
        <begin position="473"/>
        <end position="485"/>
    </location>
</feature>
<feature type="compositionally biased region" description="Low complexity" evidence="1">
    <location>
        <begin position="438"/>
        <end position="453"/>
    </location>
</feature>
<reference evidence="2" key="2">
    <citation type="submission" date="2024-02" db="EMBL/GenBank/DDBJ databases">
        <title>De novo assembly and annotation of 12 fungi associated with fruit tree decline syndrome in Ontario, Canada.</title>
        <authorList>
            <person name="Sulman M."/>
            <person name="Ellouze W."/>
            <person name="Ilyukhin E."/>
        </authorList>
    </citation>
    <scope>NUCLEOTIDE SEQUENCE</scope>
    <source>
        <strain evidence="2">FDS-564</strain>
    </source>
</reference>
<evidence type="ECO:0000256" key="1">
    <source>
        <dbReference type="SAM" id="MobiDB-lite"/>
    </source>
</evidence>
<comment type="caution">
    <text evidence="2">The sequence shown here is derived from an EMBL/GenBank/DDBJ whole genome shotgun (WGS) entry which is preliminary data.</text>
</comment>
<feature type="compositionally biased region" description="Polar residues" evidence="1">
    <location>
        <begin position="506"/>
        <end position="515"/>
    </location>
</feature>
<organism evidence="2 4">
    <name type="scientific">Cytospora paraplurivora</name>
    <dbReference type="NCBI Taxonomy" id="2898453"/>
    <lineage>
        <taxon>Eukaryota</taxon>
        <taxon>Fungi</taxon>
        <taxon>Dikarya</taxon>
        <taxon>Ascomycota</taxon>
        <taxon>Pezizomycotina</taxon>
        <taxon>Sordariomycetes</taxon>
        <taxon>Sordariomycetidae</taxon>
        <taxon>Diaporthales</taxon>
        <taxon>Cytosporaceae</taxon>
        <taxon>Cytospora</taxon>
    </lineage>
</organism>
<sequence length="938" mass="103182">MAQGPVAALQSMVVPVMASESSFMLSEEEKHQIRECERIIKFRDEVLSGAHPRIKVPAHLVASKKSSESSSPPSGPAASVINVPTGPKAARSKHLGPNHALPLVNNLRSFNANAQQSFTPAPNTASGQIPGLEQSFGPSINMPGVPTGPRATTAKRPSEHPGNVQFDPVLLTKSDDLIKAELALQRKRLESALSEQLQQHKATRNTQSAEAPADFDLANVLMEALLRVQRSALPQTDTDVAANASGAASDSVDDDTFYSSKHDTPESTQTHRIPTSVESGDAQAREDSHYEPPMVIEASPVPGQPFAVANPPLAVTGASTAQAQQHRNSQASASESRNLAATMYPKKYQQRPGLGDSSNTGAPMEIVSSQDSGEASSSQDSRQANGNGEPSSAQRHLVERGLGRRQSPILRVHNLSPVAPQPAHVSPLASSHQPPVPQLNAPPAQATPAQVAALRNDRSNGSSPESSPQGGKPNKKGKKKNKRKADRMATNNETTPYIKPEPRSPSPISVPQYSRPNKRPRQVQRSAQEQGYENPRVDGPVDVVPQHGYPARVYREDRGPPGYDSPIRQDLRQDSRPIVLTEPSRYEGDPHDDLRPAETVQYVRRASPGAHPYPYAPGEVRTIRSVSRAAIDRSHAYYDSRDGPRTVVRHVADRDRSRSPIIVEERPSNVMGPPRLPRTRVVHVDEYGREYLDPAPRPEAVITRRSVVPRPVYDDREEYYELPRSTTVVRRSVAPASAYGEPEFVYERAPPPIRAASTMPSSGRYDEEAIYRGAASPAGYATTRRVVTRPVDYAVPEYRYYRERDYPAPPPGGQVGDGFYEVRGLEDRRPGNDLPREYRVRGTTVRPEPPGRPDVIRMTSVRPEPVAGEYAAPIILDERQPMPPPRAYSVRPMAPPQQQQQQPPQQYLRQWPDYETRAYGEQVEEAREDGSNYLDVYR</sequence>
<feature type="region of interest" description="Disordered" evidence="1">
    <location>
        <begin position="116"/>
        <end position="165"/>
    </location>
</feature>
<gene>
    <name evidence="3" type="ORF">SLS53_007700</name>
    <name evidence="2" type="ORF">SLS53_009419</name>
</gene>
<feature type="region of interest" description="Disordered" evidence="1">
    <location>
        <begin position="241"/>
        <end position="288"/>
    </location>
</feature>
<feature type="compositionally biased region" description="Basic and acidic residues" evidence="1">
    <location>
        <begin position="912"/>
        <end position="930"/>
    </location>
</feature>
<feature type="region of interest" description="Disordered" evidence="1">
    <location>
        <begin position="317"/>
        <end position="396"/>
    </location>
</feature>
<feature type="compositionally biased region" description="Polar residues" evidence="1">
    <location>
        <begin position="266"/>
        <end position="278"/>
    </location>
</feature>
<feature type="compositionally biased region" description="Low complexity" evidence="1">
    <location>
        <begin position="896"/>
        <end position="906"/>
    </location>
</feature>
<feature type="compositionally biased region" description="Polar residues" evidence="1">
    <location>
        <begin position="459"/>
        <end position="469"/>
    </location>
</feature>
<feature type="region of interest" description="Disordered" evidence="1">
    <location>
        <begin position="420"/>
        <end position="569"/>
    </location>
</feature>
<feature type="compositionally biased region" description="Low complexity" evidence="1">
    <location>
        <begin position="68"/>
        <end position="79"/>
    </location>
</feature>
<name>A0AAN9TWL7_9PEZI</name>
<feature type="compositionally biased region" description="Low complexity" evidence="1">
    <location>
        <begin position="241"/>
        <end position="250"/>
    </location>
</feature>
<feature type="region of interest" description="Disordered" evidence="1">
    <location>
        <begin position="872"/>
        <end position="938"/>
    </location>
</feature>
<feature type="compositionally biased region" description="Low complexity" evidence="1">
    <location>
        <begin position="368"/>
        <end position="381"/>
    </location>
</feature>
<feature type="compositionally biased region" description="Polar residues" evidence="1">
    <location>
        <begin position="317"/>
        <end position="339"/>
    </location>
</feature>